<dbReference type="RefSeq" id="WP_323439724.1">
    <property type="nucleotide sequence ID" value="NZ_JAYFUH010000260.1"/>
</dbReference>
<accession>A0ABU5V866</accession>
<proteinExistence type="predicted"/>
<keyword evidence="2" id="KW-1185">Reference proteome</keyword>
<evidence type="ECO:0000313" key="1">
    <source>
        <dbReference type="EMBL" id="MEA5669558.1"/>
    </source>
</evidence>
<gene>
    <name evidence="1" type="ORF">VA603_18665</name>
</gene>
<protein>
    <submittedName>
        <fullName evidence="1">Uncharacterized protein</fullName>
    </submittedName>
</protein>
<reference evidence="1 2" key="1">
    <citation type="submission" date="2023-12" db="EMBL/GenBank/DDBJ databases">
        <title>Stenotrophomonas guangdongensis sp. nov., isolated from wilted pepper plants (Capsicum annuum).</title>
        <authorList>
            <person name="Qiu M."/>
            <person name="Li Y."/>
            <person name="Liu Q."/>
            <person name="Zhang X."/>
            <person name="Huang Y."/>
            <person name="Guo R."/>
            <person name="Hu M."/>
            <person name="Zhou J."/>
            <person name="Zhou X."/>
        </authorList>
    </citation>
    <scope>NUCLEOTIDE SEQUENCE [LARGE SCALE GENOMIC DNA]</scope>
    <source>
        <strain evidence="1 2">MH1</strain>
    </source>
</reference>
<organism evidence="1 2">
    <name type="scientific">Stenotrophomonas capsici</name>
    <dbReference type="NCBI Taxonomy" id="3110230"/>
    <lineage>
        <taxon>Bacteria</taxon>
        <taxon>Pseudomonadati</taxon>
        <taxon>Pseudomonadota</taxon>
        <taxon>Gammaproteobacteria</taxon>
        <taxon>Lysobacterales</taxon>
        <taxon>Lysobacteraceae</taxon>
        <taxon>Stenotrophomonas</taxon>
    </lineage>
</organism>
<evidence type="ECO:0000313" key="2">
    <source>
        <dbReference type="Proteomes" id="UP001301653"/>
    </source>
</evidence>
<name>A0ABU5V866_9GAMM</name>
<dbReference type="Proteomes" id="UP001301653">
    <property type="component" value="Unassembled WGS sequence"/>
</dbReference>
<comment type="caution">
    <text evidence="1">The sequence shown here is derived from an EMBL/GenBank/DDBJ whole genome shotgun (WGS) entry which is preliminary data.</text>
</comment>
<sequence length="330" mass="34154">MVSSVLAGVLAERRSLFNQRVAEARHRWPGFDTAALSAFITQTLDPVCVAVAQVDAAATLAVAEAGFEVGLELVAQGLAGPAARLPWVDAAWQQLATPAAALIAREPLQVLGALSNAVVRMDSVPGVRVPEWIAAMQPLAARCTSGAQLRAVGALCAWQAGMVQLREAALAQSAQLPDHLVAEALGVAGGQVDAVRQQLQRERWWNPRTQAVEALGQLLGGFTGLGGPFAAPPELRACALGFIARSGERHHLLLADAFGAVVLPASAAEFAAASATPARAAVVDAQGVQVGARHVRFAAPEEGLQAVTGPAGIAIHSPYSHHVRVVPEVA</sequence>
<dbReference type="EMBL" id="JAYFUH010000260">
    <property type="protein sequence ID" value="MEA5669558.1"/>
    <property type="molecule type" value="Genomic_DNA"/>
</dbReference>